<name>A0A8C3U2F2_CATUS</name>
<proteinExistence type="predicted"/>
<dbReference type="InterPro" id="IPR052642">
    <property type="entry name" value="CC-FHA_domain"/>
</dbReference>
<reference evidence="3" key="3">
    <citation type="submission" date="2025-09" db="UniProtKB">
        <authorList>
            <consortium name="Ensembl"/>
        </authorList>
    </citation>
    <scope>IDENTIFICATION</scope>
</reference>
<accession>A0A8C3U2F2</accession>
<feature type="compositionally biased region" description="Polar residues" evidence="2">
    <location>
        <begin position="265"/>
        <end position="281"/>
    </location>
</feature>
<dbReference type="AlphaFoldDB" id="A0A8C3U2F2"/>
<feature type="coiled-coil region" evidence="1">
    <location>
        <begin position="9"/>
        <end position="176"/>
    </location>
</feature>
<gene>
    <name evidence="3" type="primary">CCDC27</name>
</gene>
<feature type="region of interest" description="Disordered" evidence="2">
    <location>
        <begin position="251"/>
        <end position="281"/>
    </location>
</feature>
<sequence length="281" mass="31984">METDSGSQEPELTETMGQLQQELRKAKDDHNMAIATEHSAGICFANRVFSHFTGAISSLQRQMEIQESEIRRMRSEKDLLQKQLRDREDQIQAVFDKFCSLTEEQRQEEVTAMMEEENLNLQKQESQLAEQNKLISELEETISQLRAEAVTTRLQLLKHKQTQKEMQSQAEALQHKELQTRVALEQISSKFERYRNKVIQAVFSAEGSRDPVAELTDNEVLEAMQVCGSSRQLPAARKGLLRSETSFLPEESQFGCHPGLEKGVSSHQCSPTHTGHPQTAK</sequence>
<dbReference type="PANTHER" id="PTHR18853">
    <property type="entry name" value="FORKHEAD-ASSOCIATED DOMAIN-CONTAINING PROTEIN 1-RELATED"/>
    <property type="match status" value="1"/>
</dbReference>
<keyword evidence="4" id="KW-1185">Reference proteome</keyword>
<dbReference type="Proteomes" id="UP000694563">
    <property type="component" value="Chromosome 24"/>
</dbReference>
<dbReference type="Ensembl" id="ENSCUST00005008618.1">
    <property type="protein sequence ID" value="ENSCUSP00005008270.1"/>
    <property type="gene ID" value="ENSCUSG00005005138.1"/>
</dbReference>
<dbReference type="Gene3D" id="1.10.287.1490">
    <property type="match status" value="1"/>
</dbReference>
<evidence type="ECO:0000256" key="2">
    <source>
        <dbReference type="SAM" id="MobiDB-lite"/>
    </source>
</evidence>
<dbReference type="PANTHER" id="PTHR18853:SF9">
    <property type="entry name" value="COILED-COIL DOMAIN-CONTAINING PROTEIN 27"/>
    <property type="match status" value="1"/>
</dbReference>
<reference evidence="3" key="1">
    <citation type="submission" date="2020-10" db="EMBL/GenBank/DDBJ databases">
        <title>Catharus ustulatus (Swainson's thrush) genome, bCatUst1, primary haplotype v2.</title>
        <authorList>
            <person name="Delmore K."/>
            <person name="Vafadar M."/>
            <person name="Formenti G."/>
            <person name="Chow W."/>
            <person name="Pelan S."/>
            <person name="Howe K."/>
            <person name="Rhie A."/>
            <person name="Mountcastle J."/>
            <person name="Haase B."/>
            <person name="Fedrigo O."/>
            <person name="Jarvis E.D."/>
        </authorList>
    </citation>
    <scope>NUCLEOTIDE SEQUENCE [LARGE SCALE GENOMIC DNA]</scope>
</reference>
<reference evidence="3" key="2">
    <citation type="submission" date="2025-08" db="UniProtKB">
        <authorList>
            <consortium name="Ensembl"/>
        </authorList>
    </citation>
    <scope>IDENTIFICATION</scope>
</reference>
<evidence type="ECO:0000313" key="4">
    <source>
        <dbReference type="Proteomes" id="UP000694563"/>
    </source>
</evidence>
<protein>
    <recommendedName>
        <fullName evidence="5">Coiled-coil domain-containing protein 27</fullName>
    </recommendedName>
</protein>
<evidence type="ECO:0000313" key="3">
    <source>
        <dbReference type="Ensembl" id="ENSCUSP00005008270.1"/>
    </source>
</evidence>
<evidence type="ECO:0000256" key="1">
    <source>
        <dbReference type="SAM" id="Coils"/>
    </source>
</evidence>
<keyword evidence="1" id="KW-0175">Coiled coil</keyword>
<organism evidence="3 4">
    <name type="scientific">Catharus ustulatus</name>
    <name type="common">Russet-backed thrush</name>
    <name type="synonym">Hylocichla ustulatus</name>
    <dbReference type="NCBI Taxonomy" id="91951"/>
    <lineage>
        <taxon>Eukaryota</taxon>
        <taxon>Metazoa</taxon>
        <taxon>Chordata</taxon>
        <taxon>Craniata</taxon>
        <taxon>Vertebrata</taxon>
        <taxon>Euteleostomi</taxon>
        <taxon>Archelosauria</taxon>
        <taxon>Archosauria</taxon>
        <taxon>Dinosauria</taxon>
        <taxon>Saurischia</taxon>
        <taxon>Theropoda</taxon>
        <taxon>Coelurosauria</taxon>
        <taxon>Aves</taxon>
        <taxon>Neognathae</taxon>
        <taxon>Neoaves</taxon>
        <taxon>Telluraves</taxon>
        <taxon>Australaves</taxon>
        <taxon>Passeriformes</taxon>
        <taxon>Turdidae</taxon>
        <taxon>Catharus</taxon>
    </lineage>
</organism>
<evidence type="ECO:0008006" key="5">
    <source>
        <dbReference type="Google" id="ProtNLM"/>
    </source>
</evidence>